<organism evidence="2 3">
    <name type="scientific">Culex mononega-like virus 2</name>
    <dbReference type="NCBI Taxonomy" id="2010272"/>
    <lineage>
        <taxon>Viruses</taxon>
        <taxon>Riboviria</taxon>
        <taxon>Orthornavirae</taxon>
        <taxon>Negarnaviricota</taxon>
        <taxon>Haploviricotina</taxon>
        <taxon>Monjiviricetes</taxon>
        <taxon>Mononegavirales</taxon>
        <taxon>Xinmoviridae</taxon>
        <taxon>Doupovirus</taxon>
        <taxon>Doupovirus australiaense</taxon>
    </lineage>
</organism>
<dbReference type="Proteomes" id="UP000272427">
    <property type="component" value="Segment"/>
</dbReference>
<evidence type="ECO:0000256" key="1">
    <source>
        <dbReference type="SAM" id="Phobius"/>
    </source>
</evidence>
<dbReference type="EMBL" id="MF176247">
    <property type="protein sequence ID" value="ASA47291.1"/>
    <property type="molecule type" value="Genomic_RNA"/>
</dbReference>
<feature type="transmembrane region" description="Helical" evidence="1">
    <location>
        <begin position="46"/>
        <end position="71"/>
    </location>
</feature>
<accession>A0A1Z2RSW7</accession>
<protein>
    <submittedName>
        <fullName evidence="2">Uncharacterized protein</fullName>
    </submittedName>
</protein>
<keyword evidence="1" id="KW-1133">Transmembrane helix</keyword>
<evidence type="ECO:0000313" key="3">
    <source>
        <dbReference type="Proteomes" id="UP000272427"/>
    </source>
</evidence>
<reference evidence="2" key="1">
    <citation type="journal article" date="2017" name="J. Virol.">
        <title>High Resolution Meta-Transcriptomics Reveals the Ecological Dynamics of Mosquito-Associated RNA Viruses in Western Australia.</title>
        <authorList>
            <person name="Shi M."/>
            <person name="Neville P."/>
            <person name="Nicholson J."/>
            <person name="Eden J.S."/>
            <person name="Imrie A."/>
            <person name="Holmes E.C."/>
        </authorList>
    </citation>
    <scope>NUCLEOTIDE SEQUENCE [LARGE SCALE GENOMIC DNA]</scope>
    <source>
        <strain evidence="2">Mos172gb89800</strain>
    </source>
</reference>
<keyword evidence="1" id="KW-0472">Membrane</keyword>
<keyword evidence="1" id="KW-0812">Transmembrane</keyword>
<sequence length="81" mass="9676">MNTHLYIYIFDQFTHLFVYHPYNLSNSSRSISVCPFGYKLRQEDCIFVLCFTMSVTATFWLECFPGSGFFIKTPSTWYFRI</sequence>
<proteinExistence type="predicted"/>
<evidence type="ECO:0000313" key="2">
    <source>
        <dbReference type="EMBL" id="ASA47291.1"/>
    </source>
</evidence>
<name>A0A1Z2RSW7_9MONO</name>